<dbReference type="InterPro" id="IPR036894">
    <property type="entry name" value="YbaB-like_sf"/>
</dbReference>
<evidence type="ECO:0000313" key="3">
    <source>
        <dbReference type="Proteomes" id="UP000178999"/>
    </source>
</evidence>
<keyword evidence="1" id="KW-0175">Coiled coil</keyword>
<sequence>MFDKLNQGRQLLKMRSEAQKLQKQLAEVTETVEIGNAKVKVSADQKVIYAELSGERLPDVEKAVNEAFKKVQKKAAMKMMQEGDLSSIFNKLS</sequence>
<evidence type="ECO:0000256" key="1">
    <source>
        <dbReference type="SAM" id="Coils"/>
    </source>
</evidence>
<dbReference type="EMBL" id="MGHY01000004">
    <property type="protein sequence ID" value="OGM80126.1"/>
    <property type="molecule type" value="Genomic_DNA"/>
</dbReference>
<feature type="coiled-coil region" evidence="1">
    <location>
        <begin position="11"/>
        <end position="38"/>
    </location>
</feature>
<comment type="caution">
    <text evidence="2">The sequence shown here is derived from an EMBL/GenBank/DDBJ whole genome shotgun (WGS) entry which is preliminary data.</text>
</comment>
<gene>
    <name evidence="2" type="ORF">A2382_01640</name>
</gene>
<dbReference type="Proteomes" id="UP000178999">
    <property type="component" value="Unassembled WGS sequence"/>
</dbReference>
<evidence type="ECO:0008006" key="4">
    <source>
        <dbReference type="Google" id="ProtNLM"/>
    </source>
</evidence>
<dbReference type="AlphaFoldDB" id="A0A1F8CVM9"/>
<dbReference type="STRING" id="1802538.A2382_01640"/>
<dbReference type="SUPFAM" id="SSF82607">
    <property type="entry name" value="YbaB-like"/>
    <property type="match status" value="1"/>
</dbReference>
<name>A0A1F8CVM9_9BACT</name>
<organism evidence="2 3">
    <name type="scientific">Candidatus Woesebacteria bacterium RIFOXYB1_FULL_38_16</name>
    <dbReference type="NCBI Taxonomy" id="1802538"/>
    <lineage>
        <taxon>Bacteria</taxon>
        <taxon>Candidatus Woeseibacteriota</taxon>
    </lineage>
</organism>
<protein>
    <recommendedName>
        <fullName evidence="4">Nucleoid-associated protein, YbaB/EbfC family</fullName>
    </recommendedName>
</protein>
<reference evidence="2 3" key="1">
    <citation type="journal article" date="2016" name="Nat. Commun.">
        <title>Thousands of microbial genomes shed light on interconnected biogeochemical processes in an aquifer system.</title>
        <authorList>
            <person name="Anantharaman K."/>
            <person name="Brown C.T."/>
            <person name="Hug L.A."/>
            <person name="Sharon I."/>
            <person name="Castelle C.J."/>
            <person name="Probst A.J."/>
            <person name="Thomas B.C."/>
            <person name="Singh A."/>
            <person name="Wilkins M.J."/>
            <person name="Karaoz U."/>
            <person name="Brodie E.L."/>
            <person name="Williams K.H."/>
            <person name="Hubbard S.S."/>
            <person name="Banfield J.F."/>
        </authorList>
    </citation>
    <scope>NUCLEOTIDE SEQUENCE [LARGE SCALE GENOMIC DNA]</scope>
</reference>
<evidence type="ECO:0000313" key="2">
    <source>
        <dbReference type="EMBL" id="OGM80126.1"/>
    </source>
</evidence>
<proteinExistence type="predicted"/>
<accession>A0A1F8CVM9</accession>